<reference evidence="2 3" key="1">
    <citation type="submission" date="2018-08" db="EMBL/GenBank/DDBJ databases">
        <title>Actinomadura jelena sp. nov., a novel Actinomycete isolated from soil in Chad.</title>
        <authorList>
            <person name="Shi L."/>
        </authorList>
    </citation>
    <scope>NUCLEOTIDE SEQUENCE [LARGE SCALE GENOMIC DNA]</scope>
    <source>
        <strain evidence="2 3">NEAU-G17</strain>
    </source>
</reference>
<comment type="caution">
    <text evidence="2">The sequence shown here is derived from an EMBL/GenBank/DDBJ whole genome shotgun (WGS) entry which is preliminary data.</text>
</comment>
<evidence type="ECO:0000313" key="3">
    <source>
        <dbReference type="Proteomes" id="UP000261811"/>
    </source>
</evidence>
<dbReference type="Proteomes" id="UP000261811">
    <property type="component" value="Unassembled WGS sequence"/>
</dbReference>
<evidence type="ECO:0000256" key="1">
    <source>
        <dbReference type="SAM" id="Phobius"/>
    </source>
</evidence>
<accession>A0A372J8X0</accession>
<organism evidence="2 3">
    <name type="scientific">Actinomadura logoneensis</name>
    <dbReference type="NCBI Taxonomy" id="2293572"/>
    <lineage>
        <taxon>Bacteria</taxon>
        <taxon>Bacillati</taxon>
        <taxon>Actinomycetota</taxon>
        <taxon>Actinomycetes</taxon>
        <taxon>Streptosporangiales</taxon>
        <taxon>Thermomonosporaceae</taxon>
        <taxon>Actinomadura</taxon>
    </lineage>
</organism>
<keyword evidence="1" id="KW-1133">Transmembrane helix</keyword>
<protein>
    <submittedName>
        <fullName evidence="2">Uncharacterized protein</fullName>
    </submittedName>
</protein>
<keyword evidence="3" id="KW-1185">Reference proteome</keyword>
<gene>
    <name evidence="2" type="ORF">DZF91_38065</name>
</gene>
<dbReference type="InterPro" id="IPR039708">
    <property type="entry name" value="MT1774/Rv1733c-like"/>
</dbReference>
<dbReference type="AlphaFoldDB" id="A0A372J8X0"/>
<dbReference type="EMBL" id="QURH01001050">
    <property type="protein sequence ID" value="RFU36442.1"/>
    <property type="molecule type" value="Genomic_DNA"/>
</dbReference>
<dbReference type="PANTHER" id="PTHR42305:SF1">
    <property type="entry name" value="MEMBRANE PROTEIN RV1733C-RELATED"/>
    <property type="match status" value="1"/>
</dbReference>
<dbReference type="PANTHER" id="PTHR42305">
    <property type="entry name" value="MEMBRANE PROTEIN RV1733C-RELATED"/>
    <property type="match status" value="1"/>
</dbReference>
<keyword evidence="1" id="KW-0472">Membrane</keyword>
<evidence type="ECO:0000313" key="2">
    <source>
        <dbReference type="EMBL" id="RFU36442.1"/>
    </source>
</evidence>
<sequence>MTTMSWFSPGAPRRAAADGDARWTAGTWTCRCARRAGLLPSELRRPVDRLQRAVAFVLLALALVAVPLAAVTCARWSYRSGMNAERAEHAARYRAVATAEAVGVGSTGDRYAHQALRAHWTAPDGSTRVGVLTGWKDARAGSRHTIWTDVTGRAVTPPRPHGRTVTDAGYAGAGAALVVVLPFLGVYLLVRRRCDRHRDALWDAAWARMDTDAGHNRPS</sequence>
<feature type="transmembrane region" description="Helical" evidence="1">
    <location>
        <begin position="53"/>
        <end position="78"/>
    </location>
</feature>
<proteinExistence type="predicted"/>
<name>A0A372J8X0_9ACTN</name>
<feature type="transmembrane region" description="Helical" evidence="1">
    <location>
        <begin position="168"/>
        <end position="190"/>
    </location>
</feature>
<keyword evidence="1" id="KW-0812">Transmembrane</keyword>